<dbReference type="SUPFAM" id="SSF53167">
    <property type="entry name" value="Purine and uridine phosphorylases"/>
    <property type="match status" value="1"/>
</dbReference>
<keyword evidence="6" id="KW-0732">Signal</keyword>
<dbReference type="Gene3D" id="3.40.50.1580">
    <property type="entry name" value="Nucleoside phosphorylase domain"/>
    <property type="match status" value="1"/>
</dbReference>
<dbReference type="NCBIfam" id="TIGR01704">
    <property type="entry name" value="MTA_SAH-Nsdase"/>
    <property type="match status" value="1"/>
</dbReference>
<sequence length="270" mass="29242">MRFFLAITLFFATHVGYTQAYQPEPITALLGAFGPEVELVEKQLQNPVVVMKNGIRFVTGRLGSQQVVVALTGIGKTNASMATAFTLAYFRPRQVIFTGIAGGVSPDLQPGDLVVGRETGYHDYRWMTFDSKPTNQTRNVITGELNPGYFPGDSALLSLALRTAKATKLEAIPGLPRAPIAVSGRIVTGDEFVNSEQRVNQIRAEHQADATEMEGASVAQICYQQGIPCLVIRSLSDKANSSARADMRTFLAIAARNSAQLVVSMMEASR</sequence>
<keyword evidence="3" id="KW-0028">Amino-acid biosynthesis</keyword>
<keyword evidence="5" id="KW-0486">Methionine biosynthesis</keyword>
<proteinExistence type="predicted"/>
<feature type="domain" description="Nucleoside phosphorylase" evidence="7">
    <location>
        <begin position="28"/>
        <end position="265"/>
    </location>
</feature>
<dbReference type="Proteomes" id="UP000606008">
    <property type="component" value="Unassembled WGS sequence"/>
</dbReference>
<dbReference type="InterPro" id="IPR010049">
    <property type="entry name" value="MTA_SAH_Nsdase"/>
</dbReference>
<dbReference type="InterPro" id="IPR035994">
    <property type="entry name" value="Nucleoside_phosphorylase_sf"/>
</dbReference>
<name>A0ABX0QD36_9BACT</name>
<comment type="caution">
    <text evidence="8">The sequence shown here is derived from an EMBL/GenBank/DDBJ whole genome shotgun (WGS) entry which is preliminary data.</text>
</comment>
<organism evidence="8 9">
    <name type="scientific">Fibrivirga algicola</name>
    <dbReference type="NCBI Taxonomy" id="2950420"/>
    <lineage>
        <taxon>Bacteria</taxon>
        <taxon>Pseudomonadati</taxon>
        <taxon>Bacteroidota</taxon>
        <taxon>Cytophagia</taxon>
        <taxon>Cytophagales</taxon>
        <taxon>Spirosomataceae</taxon>
        <taxon>Fibrivirga</taxon>
    </lineage>
</organism>
<accession>A0ABX0QD36</accession>
<dbReference type="PANTHER" id="PTHR46832:SF1">
    <property type="entry name" value="5'-METHYLTHIOADENOSINE_S-ADENOSYLHOMOCYSTEINE NUCLEOSIDASE"/>
    <property type="match status" value="1"/>
</dbReference>
<evidence type="ECO:0000256" key="5">
    <source>
        <dbReference type="ARBA" id="ARBA00023167"/>
    </source>
</evidence>
<evidence type="ECO:0000313" key="8">
    <source>
        <dbReference type="EMBL" id="NID09171.1"/>
    </source>
</evidence>
<evidence type="ECO:0000256" key="3">
    <source>
        <dbReference type="ARBA" id="ARBA00022605"/>
    </source>
</evidence>
<feature type="signal peptide" evidence="6">
    <location>
        <begin position="1"/>
        <end position="20"/>
    </location>
</feature>
<gene>
    <name evidence="8" type="ORF">F7231_03220</name>
</gene>
<dbReference type="EMBL" id="WAEL01000001">
    <property type="protein sequence ID" value="NID09171.1"/>
    <property type="molecule type" value="Genomic_DNA"/>
</dbReference>
<comment type="pathway">
    <text evidence="1">Amino-acid biosynthesis; L-methionine biosynthesis via salvage pathway; S-methyl-5-thio-alpha-D-ribose 1-phosphate from S-methyl-5'-thioadenosine (hydrolase route): step 1/2.</text>
</comment>
<dbReference type="InterPro" id="IPR000845">
    <property type="entry name" value="Nucleoside_phosphorylase_d"/>
</dbReference>
<dbReference type="RefSeq" id="WP_166690869.1">
    <property type="nucleotide sequence ID" value="NZ_WAEL01000001.1"/>
</dbReference>
<dbReference type="EC" id="3.2.2.9" evidence="2"/>
<keyword evidence="4 8" id="KW-0378">Hydrolase</keyword>
<protein>
    <recommendedName>
        <fullName evidence="2">adenosylhomocysteine nucleosidase</fullName>
        <ecNumber evidence="2">3.2.2.9</ecNumber>
    </recommendedName>
</protein>
<dbReference type="Pfam" id="PF01048">
    <property type="entry name" value="PNP_UDP_1"/>
    <property type="match status" value="1"/>
</dbReference>
<dbReference type="CDD" id="cd09008">
    <property type="entry name" value="MTAN"/>
    <property type="match status" value="1"/>
</dbReference>
<evidence type="ECO:0000256" key="4">
    <source>
        <dbReference type="ARBA" id="ARBA00022801"/>
    </source>
</evidence>
<evidence type="ECO:0000259" key="7">
    <source>
        <dbReference type="Pfam" id="PF01048"/>
    </source>
</evidence>
<evidence type="ECO:0000256" key="2">
    <source>
        <dbReference type="ARBA" id="ARBA00011974"/>
    </source>
</evidence>
<dbReference type="PANTHER" id="PTHR46832">
    <property type="entry name" value="5'-METHYLTHIOADENOSINE/S-ADENOSYLHOMOCYSTEINE NUCLEOSIDASE"/>
    <property type="match status" value="1"/>
</dbReference>
<reference evidence="8" key="1">
    <citation type="submission" date="2024-05" db="EMBL/GenBank/DDBJ databases">
        <authorList>
            <person name="Jung D.-H."/>
        </authorList>
    </citation>
    <scope>NUCLEOTIDE SEQUENCE</scope>
    <source>
        <strain evidence="8">JA-25</strain>
    </source>
</reference>
<evidence type="ECO:0000313" key="9">
    <source>
        <dbReference type="Proteomes" id="UP000606008"/>
    </source>
</evidence>
<dbReference type="GO" id="GO:0008782">
    <property type="term" value="F:adenosylhomocysteine nucleosidase activity"/>
    <property type="evidence" value="ECO:0007669"/>
    <property type="project" value="UniProtKB-EC"/>
</dbReference>
<evidence type="ECO:0000256" key="1">
    <source>
        <dbReference type="ARBA" id="ARBA00004945"/>
    </source>
</evidence>
<feature type="chain" id="PRO_5045578572" description="adenosylhomocysteine nucleosidase" evidence="6">
    <location>
        <begin position="21"/>
        <end position="270"/>
    </location>
</feature>
<keyword evidence="8" id="KW-0326">Glycosidase</keyword>
<dbReference type="NCBIfam" id="NF004079">
    <property type="entry name" value="PRK05584.1"/>
    <property type="match status" value="1"/>
</dbReference>
<evidence type="ECO:0000256" key="6">
    <source>
        <dbReference type="SAM" id="SignalP"/>
    </source>
</evidence>
<keyword evidence="9" id="KW-1185">Reference proteome</keyword>